<dbReference type="Pfam" id="PF15113">
    <property type="entry name" value="TMEM117"/>
    <property type="match status" value="2"/>
</dbReference>
<keyword evidence="2" id="KW-1133">Transmembrane helix</keyword>
<keyword evidence="2" id="KW-0812">Transmembrane</keyword>
<comment type="caution">
    <text evidence="3">The sequence shown here is derived from an EMBL/GenBank/DDBJ whole genome shotgun (WGS) entry which is preliminary data.</text>
</comment>
<accession>A0AA89C2C1</accession>
<sequence length="770" mass="88100">MTSHYYDHVVSYLDSELRRNNSITPLEQGKSDRKSEQGSGETEADSEGTSSKKDDSAIRPPEQGKSGTTTKSEEKSGETEAKSKESSSNKDNLAVPKTAAKTMGDNSSVNSTDMLVQSADHTEDDTKATDELKSGTSDVQSQDKRTDGENNVQDETDYTMKIIEDRQDEKSPDAVADKYLDVVDSPVSVAFVPVTVADVANSDKTTSRSDKPLENDTAKGEGENESTNKNGVNGGQSNNENGKEKPDLIDGDKKMNGNGKNTGKEEIDGIIKLTNEDEDIMTITTDDLERFREKREKLQKGEDEIDAASVWSYVMKKNFRYYFQHPYLRLFIAYFVTFCNFLIYAEDPVAHSRKECTIPMIGNDFAFVCTRYPPNAWSLLKVILWLAGILIGIILGKLLIHTLLFNRLFKLRMFENDMGSWMTMFLTSLVVLFIFSLIYDLFLMIGGDSTTDYRISSLMGLTNSIFMKMAATGTWCGDFFTAWMVTDMMLQERLYPHWAMPVRRWWNRGYNRIILFWLVTSLASIVVIFVIATDYIQWDKLNRDFLHSNEVSRAFLASFILCMDILIVLQDWDFPHFISPIDIKLPGVNTANIKFDIPKCLKREVWQVHITGKWFNYGILFLVMILDLNMWKNQENHNETLLSYDYRSVTINPSTNQTYLSGDTVMNARYNGYHLAIKLIAFIPSVSAFIVFGVLVWKFGRRKPSEKDVYAGRMMKRKKEHQTRFSLKQRFKNFNFRKKVQAVPKLITFTRRDTNTKKGYPENYDPVNDP</sequence>
<feature type="transmembrane region" description="Helical" evidence="2">
    <location>
        <begin position="382"/>
        <end position="400"/>
    </location>
</feature>
<keyword evidence="2" id="KW-0472">Membrane</keyword>
<proteinExistence type="predicted"/>
<feature type="region of interest" description="Disordered" evidence="1">
    <location>
        <begin position="12"/>
        <end position="172"/>
    </location>
</feature>
<feature type="transmembrane region" description="Helical" evidence="2">
    <location>
        <begin position="551"/>
        <end position="569"/>
    </location>
</feature>
<gene>
    <name evidence="3" type="ORF">FSP39_018842</name>
</gene>
<evidence type="ECO:0000256" key="1">
    <source>
        <dbReference type="SAM" id="MobiDB-lite"/>
    </source>
</evidence>
<feature type="compositionally biased region" description="Basic and acidic residues" evidence="1">
    <location>
        <begin position="162"/>
        <end position="172"/>
    </location>
</feature>
<evidence type="ECO:0000313" key="4">
    <source>
        <dbReference type="Proteomes" id="UP001186944"/>
    </source>
</evidence>
<feature type="compositionally biased region" description="Basic and acidic residues" evidence="1">
    <location>
        <begin position="241"/>
        <end position="255"/>
    </location>
</feature>
<dbReference type="PANTHER" id="PTHR31226">
    <property type="entry name" value="TRANSMEMBRANE PROTEIN 117"/>
    <property type="match status" value="1"/>
</dbReference>
<feature type="compositionally biased region" description="Basic and acidic residues" evidence="1">
    <location>
        <begin position="205"/>
        <end position="222"/>
    </location>
</feature>
<organism evidence="3 4">
    <name type="scientific">Pinctada imbricata</name>
    <name type="common">Atlantic pearl-oyster</name>
    <name type="synonym">Pinctada martensii</name>
    <dbReference type="NCBI Taxonomy" id="66713"/>
    <lineage>
        <taxon>Eukaryota</taxon>
        <taxon>Metazoa</taxon>
        <taxon>Spiralia</taxon>
        <taxon>Lophotrochozoa</taxon>
        <taxon>Mollusca</taxon>
        <taxon>Bivalvia</taxon>
        <taxon>Autobranchia</taxon>
        <taxon>Pteriomorphia</taxon>
        <taxon>Pterioida</taxon>
        <taxon>Pterioidea</taxon>
        <taxon>Pteriidae</taxon>
        <taxon>Pinctada</taxon>
    </lineage>
</organism>
<dbReference type="GO" id="GO:0070059">
    <property type="term" value="P:intrinsic apoptotic signaling pathway in response to endoplasmic reticulum stress"/>
    <property type="evidence" value="ECO:0007669"/>
    <property type="project" value="TreeGrafter"/>
</dbReference>
<dbReference type="EMBL" id="VSWD01000005">
    <property type="protein sequence ID" value="KAK3103381.1"/>
    <property type="molecule type" value="Genomic_DNA"/>
</dbReference>
<keyword evidence="4" id="KW-1185">Reference proteome</keyword>
<protein>
    <recommendedName>
        <fullName evidence="5">Transmembrane protein 117</fullName>
    </recommendedName>
</protein>
<feature type="compositionally biased region" description="Basic and acidic residues" evidence="1">
    <location>
        <begin position="120"/>
        <end position="133"/>
    </location>
</feature>
<dbReference type="PANTHER" id="PTHR31226:SF1">
    <property type="entry name" value="TRANSMEMBRANE PROTEIN 117"/>
    <property type="match status" value="1"/>
</dbReference>
<dbReference type="AlphaFoldDB" id="A0AA89C2C1"/>
<feature type="transmembrane region" description="Helical" evidence="2">
    <location>
        <begin position="614"/>
        <end position="631"/>
    </location>
</feature>
<reference evidence="3" key="1">
    <citation type="submission" date="2019-08" db="EMBL/GenBank/DDBJ databases">
        <title>The improved chromosome-level genome for the pearl oyster Pinctada fucata martensii using PacBio sequencing and Hi-C.</title>
        <authorList>
            <person name="Zheng Z."/>
        </authorList>
    </citation>
    <scope>NUCLEOTIDE SEQUENCE</scope>
    <source>
        <strain evidence="3">ZZ-2019</strain>
        <tissue evidence="3">Adductor muscle</tissue>
    </source>
</reference>
<feature type="compositionally biased region" description="Basic and acidic residues" evidence="1">
    <location>
        <begin position="71"/>
        <end position="88"/>
    </location>
</feature>
<name>A0AA89C2C1_PINIB</name>
<dbReference type="InterPro" id="IPR029370">
    <property type="entry name" value="TMEM117"/>
</dbReference>
<evidence type="ECO:0000256" key="2">
    <source>
        <dbReference type="SAM" id="Phobius"/>
    </source>
</evidence>
<feature type="compositionally biased region" description="Polar residues" evidence="1">
    <location>
        <begin position="225"/>
        <end position="240"/>
    </location>
</feature>
<evidence type="ECO:0000313" key="3">
    <source>
        <dbReference type="EMBL" id="KAK3103381.1"/>
    </source>
</evidence>
<dbReference type="Proteomes" id="UP001186944">
    <property type="component" value="Unassembled WGS sequence"/>
</dbReference>
<feature type="transmembrane region" description="Helical" evidence="2">
    <location>
        <begin position="465"/>
        <end position="485"/>
    </location>
</feature>
<feature type="region of interest" description="Disordered" evidence="1">
    <location>
        <begin position="197"/>
        <end position="264"/>
    </location>
</feature>
<evidence type="ECO:0008006" key="5">
    <source>
        <dbReference type="Google" id="ProtNLM"/>
    </source>
</evidence>
<feature type="transmembrane region" description="Helical" evidence="2">
    <location>
        <begin position="675"/>
        <end position="697"/>
    </location>
</feature>
<feature type="compositionally biased region" description="Polar residues" evidence="1">
    <location>
        <begin position="104"/>
        <end position="115"/>
    </location>
</feature>
<feature type="transmembrane region" description="Helical" evidence="2">
    <location>
        <begin position="421"/>
        <end position="445"/>
    </location>
</feature>
<feature type="transmembrane region" description="Helical" evidence="2">
    <location>
        <begin position="513"/>
        <end position="531"/>
    </location>
</feature>
<feature type="transmembrane region" description="Helical" evidence="2">
    <location>
        <begin position="327"/>
        <end position="345"/>
    </location>
</feature>